<accession>R7T3W6</accession>
<keyword evidence="2" id="KW-0812">Transmembrane</keyword>
<evidence type="ECO:0000256" key="1">
    <source>
        <dbReference type="SAM" id="MobiDB-lite"/>
    </source>
</evidence>
<dbReference type="OrthoDB" id="6379279at2759"/>
<evidence type="ECO:0008006" key="7">
    <source>
        <dbReference type="Google" id="ProtNLM"/>
    </source>
</evidence>
<organism evidence="4">
    <name type="scientific">Capitella teleta</name>
    <name type="common">Polychaete worm</name>
    <dbReference type="NCBI Taxonomy" id="283909"/>
    <lineage>
        <taxon>Eukaryota</taxon>
        <taxon>Metazoa</taxon>
        <taxon>Spiralia</taxon>
        <taxon>Lophotrochozoa</taxon>
        <taxon>Annelida</taxon>
        <taxon>Polychaeta</taxon>
        <taxon>Sedentaria</taxon>
        <taxon>Scolecida</taxon>
        <taxon>Capitellidae</taxon>
        <taxon>Capitella</taxon>
    </lineage>
</organism>
<dbReference type="Proteomes" id="UP000014760">
    <property type="component" value="Unassembled WGS sequence"/>
</dbReference>
<keyword evidence="2" id="KW-1133">Transmembrane helix</keyword>
<feature type="transmembrane region" description="Helical" evidence="2">
    <location>
        <begin position="73"/>
        <end position="93"/>
    </location>
</feature>
<evidence type="ECO:0000313" key="4">
    <source>
        <dbReference type="EMBL" id="ELT87468.1"/>
    </source>
</evidence>
<dbReference type="EnsemblMetazoa" id="CapteT223189">
    <property type="protein sequence ID" value="CapteP223189"/>
    <property type="gene ID" value="CapteG223189"/>
</dbReference>
<feature type="compositionally biased region" description="Basic and acidic residues" evidence="1">
    <location>
        <begin position="219"/>
        <end position="232"/>
    </location>
</feature>
<reference evidence="4 6" key="2">
    <citation type="journal article" date="2013" name="Nature">
        <title>Insights into bilaterian evolution from three spiralian genomes.</title>
        <authorList>
            <person name="Simakov O."/>
            <person name="Marletaz F."/>
            <person name="Cho S.J."/>
            <person name="Edsinger-Gonzales E."/>
            <person name="Havlak P."/>
            <person name="Hellsten U."/>
            <person name="Kuo D.H."/>
            <person name="Larsson T."/>
            <person name="Lv J."/>
            <person name="Arendt D."/>
            <person name="Savage R."/>
            <person name="Osoegawa K."/>
            <person name="de Jong P."/>
            <person name="Grimwood J."/>
            <person name="Chapman J.A."/>
            <person name="Shapiro H."/>
            <person name="Aerts A."/>
            <person name="Otillar R.P."/>
            <person name="Terry A.Y."/>
            <person name="Boore J.L."/>
            <person name="Grigoriev I.V."/>
            <person name="Lindberg D.R."/>
            <person name="Seaver E.C."/>
            <person name="Weisblat D.A."/>
            <person name="Putnam N.H."/>
            <person name="Rokhsar D.S."/>
        </authorList>
    </citation>
    <scope>NUCLEOTIDE SEQUENCE</scope>
    <source>
        <strain evidence="4 6">I ESC-2004</strain>
    </source>
</reference>
<dbReference type="EMBL" id="AMQN01003618">
    <property type="status" value="NOT_ANNOTATED_CDS"/>
    <property type="molecule type" value="Genomic_DNA"/>
</dbReference>
<reference evidence="6" key="1">
    <citation type="submission" date="2012-12" db="EMBL/GenBank/DDBJ databases">
        <authorList>
            <person name="Hellsten U."/>
            <person name="Grimwood J."/>
            <person name="Chapman J.A."/>
            <person name="Shapiro H."/>
            <person name="Aerts A."/>
            <person name="Otillar R.P."/>
            <person name="Terry A.Y."/>
            <person name="Boore J.L."/>
            <person name="Simakov O."/>
            <person name="Marletaz F."/>
            <person name="Cho S.-J."/>
            <person name="Edsinger-Gonzales E."/>
            <person name="Havlak P."/>
            <person name="Kuo D.-H."/>
            <person name="Larsson T."/>
            <person name="Lv J."/>
            <person name="Arendt D."/>
            <person name="Savage R."/>
            <person name="Osoegawa K."/>
            <person name="de Jong P."/>
            <person name="Lindberg D.R."/>
            <person name="Seaver E.C."/>
            <person name="Weisblat D.A."/>
            <person name="Putnam N.H."/>
            <person name="Grigoriev I.V."/>
            <person name="Rokhsar D.S."/>
        </authorList>
    </citation>
    <scope>NUCLEOTIDE SEQUENCE</scope>
    <source>
        <strain evidence="6">I ESC-2004</strain>
    </source>
</reference>
<feature type="chain" id="PRO_5008786610" description="Vesicular, overexpressed in cancer, prosurvival protein 1" evidence="3">
    <location>
        <begin position="24"/>
        <end position="232"/>
    </location>
</feature>
<dbReference type="HOGENOM" id="CLU_1195848_0_0_1"/>
<evidence type="ECO:0000256" key="3">
    <source>
        <dbReference type="SAM" id="SignalP"/>
    </source>
</evidence>
<keyword evidence="6" id="KW-1185">Reference proteome</keyword>
<feature type="compositionally biased region" description="Polar residues" evidence="1">
    <location>
        <begin position="176"/>
        <end position="186"/>
    </location>
</feature>
<keyword evidence="3" id="KW-0732">Signal</keyword>
<dbReference type="EMBL" id="KB312312">
    <property type="protein sequence ID" value="ELT87468.1"/>
    <property type="molecule type" value="Genomic_DNA"/>
</dbReference>
<evidence type="ECO:0000313" key="6">
    <source>
        <dbReference type="Proteomes" id="UP000014760"/>
    </source>
</evidence>
<protein>
    <recommendedName>
        <fullName evidence="7">Vesicular, overexpressed in cancer, prosurvival protein 1</fullName>
    </recommendedName>
</protein>
<dbReference type="AlphaFoldDB" id="R7T3W6"/>
<proteinExistence type="predicted"/>
<feature type="signal peptide" evidence="3">
    <location>
        <begin position="1"/>
        <end position="23"/>
    </location>
</feature>
<feature type="region of interest" description="Disordered" evidence="1">
    <location>
        <begin position="164"/>
        <end position="232"/>
    </location>
</feature>
<name>R7T3W6_CAPTE</name>
<keyword evidence="2" id="KW-0472">Membrane</keyword>
<reference evidence="5" key="3">
    <citation type="submission" date="2015-06" db="UniProtKB">
        <authorList>
            <consortium name="EnsemblMetazoa"/>
        </authorList>
    </citation>
    <scope>IDENTIFICATION</scope>
</reference>
<feature type="region of interest" description="Disordered" evidence="1">
    <location>
        <begin position="122"/>
        <end position="141"/>
    </location>
</feature>
<sequence length="232" mass="26037">MSMDITLFWPLVSVLFDIVVVSATKCYKDKTLGDAFESNVYECEIGGSTECCEVDQQFTCCEPEGSHTLEQQFVLWGTIFGIVAFISFLWICYRKDTYMCEGLSLSARCKIWCKCCSRHAKKSGPNDDEAEDAEPNVPYSSLANSRGFEPIANTSLHQNIAYNERDHDSDSGRGSAVQSEANSPSKNFDPRAENIEMADFGQRNETEKKGNKAKKRSKKLIEHEEPTSDVHV</sequence>
<gene>
    <name evidence="4" type="ORF">CAPTEDRAFT_223189</name>
</gene>
<evidence type="ECO:0000256" key="2">
    <source>
        <dbReference type="SAM" id="Phobius"/>
    </source>
</evidence>
<evidence type="ECO:0000313" key="5">
    <source>
        <dbReference type="EnsemblMetazoa" id="CapteP223189"/>
    </source>
</evidence>